<dbReference type="CDD" id="cd00118">
    <property type="entry name" value="LysM"/>
    <property type="match status" value="1"/>
</dbReference>
<evidence type="ECO:0000313" key="3">
    <source>
        <dbReference type="Proteomes" id="UP000525329"/>
    </source>
</evidence>
<dbReference type="Gene3D" id="3.10.350.10">
    <property type="entry name" value="LysM domain"/>
    <property type="match status" value="1"/>
</dbReference>
<accession>A0A853GBT0</accession>
<comment type="caution">
    <text evidence="2">The sequence shown here is derived from an EMBL/GenBank/DDBJ whole genome shotgun (WGS) entry which is preliminary data.</text>
</comment>
<name>A0A853GBT0_9GAMM</name>
<reference evidence="2 3" key="1">
    <citation type="submission" date="2020-05" db="EMBL/GenBank/DDBJ databases">
        <title>Horizontal transmission and recombination maintain forever young bacterial symbiont genomes.</title>
        <authorList>
            <person name="Russell S.L."/>
            <person name="Pepper-Tunick E."/>
            <person name="Svedberg J."/>
            <person name="Byrne A."/>
            <person name="Ruelas Castillo J."/>
            <person name="Vollmers C."/>
            <person name="Beinart R.A."/>
            <person name="Corbett-Detig R."/>
        </authorList>
    </citation>
    <scope>NUCLEOTIDE SEQUENCE [LARGE SCALE GENOMIC DNA]</scope>
    <source>
        <strain evidence="2">Monterey_2004</strain>
    </source>
</reference>
<dbReference type="AlphaFoldDB" id="A0A853GBT0"/>
<feature type="domain" description="LysM" evidence="1">
    <location>
        <begin position="1"/>
        <end position="35"/>
    </location>
</feature>
<sequence>MFTIAHKFGVRISQLKEWNQLIDKKPLQPRQKLIVVINVINSNMNLKYIL</sequence>
<dbReference type="InterPro" id="IPR036779">
    <property type="entry name" value="LysM_dom_sf"/>
</dbReference>
<dbReference type="PROSITE" id="PS51782">
    <property type="entry name" value="LYSM"/>
    <property type="match status" value="1"/>
</dbReference>
<gene>
    <name evidence="2" type="ORF">H0A74_00235</name>
</gene>
<dbReference type="InterPro" id="IPR018392">
    <property type="entry name" value="LysM"/>
</dbReference>
<proteinExistence type="predicted"/>
<organism evidence="2 3">
    <name type="scientific">Candidatus Vesicomyosocius endoextente</name>
    <dbReference type="NCBI Taxonomy" id="2738853"/>
    <lineage>
        <taxon>Bacteria</taxon>
        <taxon>Pseudomonadati</taxon>
        <taxon>Pseudomonadota</taxon>
        <taxon>Gammaproteobacteria</taxon>
        <taxon>Candidatus Pseudothioglobaceae</taxon>
        <taxon>Candidatus Vesicomyidisocius</taxon>
    </lineage>
</organism>
<dbReference type="Proteomes" id="UP000525329">
    <property type="component" value="Unassembled WGS sequence"/>
</dbReference>
<dbReference type="SUPFAM" id="SSF54106">
    <property type="entry name" value="LysM domain"/>
    <property type="match status" value="1"/>
</dbReference>
<evidence type="ECO:0000259" key="1">
    <source>
        <dbReference type="PROSITE" id="PS51782"/>
    </source>
</evidence>
<evidence type="ECO:0000313" key="2">
    <source>
        <dbReference type="EMBL" id="NYT52011.1"/>
    </source>
</evidence>
<dbReference type="Pfam" id="PF01476">
    <property type="entry name" value="LysM"/>
    <property type="match status" value="1"/>
</dbReference>
<protein>
    <submittedName>
        <fullName evidence="2">LysM peptidoglycan-binding domain-containing protein</fullName>
    </submittedName>
</protein>
<dbReference type="EMBL" id="JACCHU010000001">
    <property type="protein sequence ID" value="NYT52011.1"/>
    <property type="molecule type" value="Genomic_DNA"/>
</dbReference>